<proteinExistence type="inferred from homology"/>
<name>A0ABT1ZIP9_9MICO</name>
<evidence type="ECO:0000256" key="9">
    <source>
        <dbReference type="ARBA" id="ARBA00022801"/>
    </source>
</evidence>
<dbReference type="Pfam" id="PF02348">
    <property type="entry name" value="CTP_transf_3"/>
    <property type="match status" value="1"/>
</dbReference>
<evidence type="ECO:0000256" key="6">
    <source>
        <dbReference type="ARBA" id="ARBA00011881"/>
    </source>
</evidence>
<comment type="similarity">
    <text evidence="4">Belongs to the KdsC family.</text>
</comment>
<dbReference type="Gene3D" id="3.40.50.1000">
    <property type="entry name" value="HAD superfamily/HAD-like"/>
    <property type="match status" value="1"/>
</dbReference>
<dbReference type="InterPro" id="IPR003329">
    <property type="entry name" value="Cytidylyl_trans"/>
</dbReference>
<gene>
    <name evidence="11" type="ORF">NUH29_13515</name>
</gene>
<dbReference type="PANTHER" id="PTHR21485">
    <property type="entry name" value="HAD SUPERFAMILY MEMBERS CMAS AND KDSC"/>
    <property type="match status" value="1"/>
</dbReference>
<comment type="similarity">
    <text evidence="5">Belongs to the CMP-NeuNAc synthase family.</text>
</comment>
<accession>A0ABT1ZIP9</accession>
<comment type="subunit">
    <text evidence="6">Homotetramer.</text>
</comment>
<dbReference type="EMBL" id="JANTHX010000008">
    <property type="protein sequence ID" value="MCS0500566.1"/>
    <property type="molecule type" value="Genomic_DNA"/>
</dbReference>
<dbReference type="SFLD" id="SFLDG01136">
    <property type="entry name" value="C1.6:_Phosphoserine_Phosphatas"/>
    <property type="match status" value="1"/>
</dbReference>
<dbReference type="Pfam" id="PF08282">
    <property type="entry name" value="Hydrolase_3"/>
    <property type="match status" value="1"/>
</dbReference>
<dbReference type="RefSeq" id="WP_258799749.1">
    <property type="nucleotide sequence ID" value="NZ_JANTHX010000008.1"/>
</dbReference>
<dbReference type="Proteomes" id="UP001205337">
    <property type="component" value="Unassembled WGS sequence"/>
</dbReference>
<evidence type="ECO:0000256" key="4">
    <source>
        <dbReference type="ARBA" id="ARBA00005893"/>
    </source>
</evidence>
<evidence type="ECO:0000256" key="1">
    <source>
        <dbReference type="ARBA" id="ARBA00001862"/>
    </source>
</evidence>
<keyword evidence="8" id="KW-0479">Metal-binding</keyword>
<dbReference type="PANTHER" id="PTHR21485:SF3">
    <property type="entry name" value="N-ACYLNEURAMINATE CYTIDYLYLTRANSFERASE"/>
    <property type="match status" value="1"/>
</dbReference>
<keyword evidence="11" id="KW-0808">Transferase</keyword>
<evidence type="ECO:0000313" key="12">
    <source>
        <dbReference type="Proteomes" id="UP001205337"/>
    </source>
</evidence>
<comment type="cofactor">
    <cofactor evidence="2">
        <name>Mg(2+)</name>
        <dbReference type="ChEBI" id="CHEBI:18420"/>
    </cofactor>
</comment>
<sequence>MSEVVAIIPARGGSRGVPSKNLRRVGGVPLVARAVESALAVAAIDRVVVSTDDPEIAEVARARGADVVDRPAELAGDTASSESAIDHTLETLAEHGIEVGVVVFIQATSPFIDPADIQTAIGTVRDGSADSVFSAVPSWGFLWRPAAEGGFEGVNHDPRRRPRRQDRAPEYLETGAFYVLDAGGYRRARHRFFGVVAASVVAEAHAIEIDTEEQLRMATAMAAVVDRVPPLDVDAVVTDFDGVHTDDRVLIGQDGSEFVTVSRSDGMGVARLVRAGVPVLILSTERNRVVAARARKLGVEVRHGLDDKASALRDWADDTGVALDRIAYLGNDVNDLECLALVGWPIATPGAHPLVRAAARIVLDHRGGDGAVRELADRVLIAREPDAARIVAPAPARPREDTP</sequence>
<keyword evidence="9" id="KW-0378">Hydrolase</keyword>
<dbReference type="SFLD" id="SFLDS00003">
    <property type="entry name" value="Haloacid_Dehalogenase"/>
    <property type="match status" value="1"/>
</dbReference>
<dbReference type="InterPro" id="IPR050793">
    <property type="entry name" value="CMP-NeuNAc_synthase"/>
</dbReference>
<dbReference type="GO" id="GO:0016779">
    <property type="term" value="F:nucleotidyltransferase activity"/>
    <property type="evidence" value="ECO:0007669"/>
    <property type="project" value="UniProtKB-KW"/>
</dbReference>
<reference evidence="11 12" key="1">
    <citation type="submission" date="2022-08" db="EMBL/GenBank/DDBJ databases">
        <authorList>
            <person name="Li F."/>
        </authorList>
    </citation>
    <scope>NUCLEOTIDE SEQUENCE [LARGE SCALE GENOMIC DNA]</scope>
    <source>
        <strain evidence="11 12">10F1B-8-1</strain>
    </source>
</reference>
<dbReference type="InterPro" id="IPR023214">
    <property type="entry name" value="HAD_sf"/>
</dbReference>
<dbReference type="SUPFAM" id="SSF56784">
    <property type="entry name" value="HAD-like"/>
    <property type="match status" value="1"/>
</dbReference>
<keyword evidence="12" id="KW-1185">Reference proteome</keyword>
<dbReference type="EC" id="2.7.7.43" evidence="7"/>
<dbReference type="Gene3D" id="3.90.550.10">
    <property type="entry name" value="Spore Coat Polysaccharide Biosynthesis Protein SpsA, Chain A"/>
    <property type="match status" value="1"/>
</dbReference>
<dbReference type="SUPFAM" id="SSF53448">
    <property type="entry name" value="Nucleotide-diphospho-sugar transferases"/>
    <property type="match status" value="1"/>
</dbReference>
<dbReference type="InterPro" id="IPR010023">
    <property type="entry name" value="KdsC_fam"/>
</dbReference>
<dbReference type="CDD" id="cd02513">
    <property type="entry name" value="CMP-NeuAc_Synthase"/>
    <property type="match status" value="1"/>
</dbReference>
<evidence type="ECO:0000313" key="11">
    <source>
        <dbReference type="EMBL" id="MCS0500566.1"/>
    </source>
</evidence>
<comment type="catalytic activity">
    <reaction evidence="1">
        <text>an N-acylneuraminate + CTP = a CMP-N-acyl-beta-neuraminate + diphosphate</text>
        <dbReference type="Rhea" id="RHEA:11344"/>
        <dbReference type="ChEBI" id="CHEBI:33019"/>
        <dbReference type="ChEBI" id="CHEBI:37563"/>
        <dbReference type="ChEBI" id="CHEBI:60073"/>
        <dbReference type="ChEBI" id="CHEBI:68671"/>
        <dbReference type="EC" id="2.7.7.43"/>
    </reaction>
</comment>
<dbReference type="SFLD" id="SFLDG01138">
    <property type="entry name" value="C1.6.2:_Deoxy-d-mannose-octulo"/>
    <property type="match status" value="1"/>
</dbReference>
<protein>
    <recommendedName>
        <fullName evidence="7">N-acylneuraminate cytidylyltransferase</fullName>
        <ecNumber evidence="7">2.7.7.43</ecNumber>
    </recommendedName>
</protein>
<evidence type="ECO:0000256" key="10">
    <source>
        <dbReference type="ARBA" id="ARBA00022842"/>
    </source>
</evidence>
<dbReference type="InterPro" id="IPR036412">
    <property type="entry name" value="HAD-like_sf"/>
</dbReference>
<organism evidence="11 12">
    <name type="scientific">Protaetiibacter mangrovi</name>
    <dbReference type="NCBI Taxonomy" id="2970926"/>
    <lineage>
        <taxon>Bacteria</taxon>
        <taxon>Bacillati</taxon>
        <taxon>Actinomycetota</taxon>
        <taxon>Actinomycetes</taxon>
        <taxon>Micrococcales</taxon>
        <taxon>Microbacteriaceae</taxon>
        <taxon>Protaetiibacter</taxon>
    </lineage>
</organism>
<keyword evidence="11" id="KW-0548">Nucleotidyltransferase</keyword>
<evidence type="ECO:0000256" key="8">
    <source>
        <dbReference type="ARBA" id="ARBA00022723"/>
    </source>
</evidence>
<keyword evidence="10" id="KW-0460">Magnesium</keyword>
<dbReference type="InterPro" id="IPR029044">
    <property type="entry name" value="Nucleotide-diphossugar_trans"/>
</dbReference>
<evidence type="ECO:0000256" key="3">
    <source>
        <dbReference type="ARBA" id="ARBA00005141"/>
    </source>
</evidence>
<comment type="caution">
    <text evidence="11">The sequence shown here is derived from an EMBL/GenBank/DDBJ whole genome shotgun (WGS) entry which is preliminary data.</text>
</comment>
<evidence type="ECO:0000256" key="5">
    <source>
        <dbReference type="ARBA" id="ARBA00010726"/>
    </source>
</evidence>
<comment type="pathway">
    <text evidence="3">Amino-sugar metabolism; N-acetylneuraminate metabolism.</text>
</comment>
<evidence type="ECO:0000256" key="2">
    <source>
        <dbReference type="ARBA" id="ARBA00001946"/>
    </source>
</evidence>
<evidence type="ECO:0000256" key="7">
    <source>
        <dbReference type="ARBA" id="ARBA00012491"/>
    </source>
</evidence>